<reference evidence="1" key="1">
    <citation type="submission" date="2020-11" db="EMBL/GenBank/DDBJ databases">
        <title>Complete genome sequence of a novel pathogenic Methylobacterium strain isolated from rice in Vietnam.</title>
        <authorList>
            <person name="Lai K."/>
            <person name="Okazaki S."/>
            <person name="Higashi K."/>
            <person name="Mori H."/>
            <person name="Toyoda A."/>
            <person name="Kurokawa K."/>
        </authorList>
    </citation>
    <scope>NUCLEOTIDE SEQUENCE</scope>
    <source>
        <strain evidence="1">VL1</strain>
    </source>
</reference>
<sequence>MADDLPAAFDAGDVVARSRLLADFTDLTFRPLAAPYAAASSADRHLPILDSVTKADRQARKKMRRFVERQAARSDG</sequence>
<dbReference type="AlphaFoldDB" id="A0A8H8WYG2"/>
<name>A0A8H8WYG2_9HYPH</name>
<proteinExistence type="predicted"/>
<accession>A0A8H8WYG2</accession>
<evidence type="ECO:0000313" key="2">
    <source>
        <dbReference type="Proteomes" id="UP000663508"/>
    </source>
</evidence>
<dbReference type="EMBL" id="AP024145">
    <property type="protein sequence ID" value="BCM86262.1"/>
    <property type="molecule type" value="Genomic_DNA"/>
</dbReference>
<dbReference type="KEGG" id="mind:mvi_47230"/>
<gene>
    <name evidence="1" type="ORF">mvi_47230</name>
</gene>
<evidence type="ECO:0000313" key="1">
    <source>
        <dbReference type="EMBL" id="BCM86262.1"/>
    </source>
</evidence>
<dbReference type="RefSeq" id="WP_207179282.1">
    <property type="nucleotide sequence ID" value="NZ_AP024145.1"/>
</dbReference>
<organism evidence="1 2">
    <name type="scientific">Methylobacterium indicum</name>
    <dbReference type="NCBI Taxonomy" id="1775910"/>
    <lineage>
        <taxon>Bacteria</taxon>
        <taxon>Pseudomonadati</taxon>
        <taxon>Pseudomonadota</taxon>
        <taxon>Alphaproteobacteria</taxon>
        <taxon>Hyphomicrobiales</taxon>
        <taxon>Methylobacteriaceae</taxon>
        <taxon>Methylobacterium</taxon>
    </lineage>
</organism>
<protein>
    <submittedName>
        <fullName evidence="1">Uncharacterized protein</fullName>
    </submittedName>
</protein>
<dbReference type="Proteomes" id="UP000663508">
    <property type="component" value="Chromosome"/>
</dbReference>